<dbReference type="OrthoDB" id="3695535at2759"/>
<dbReference type="GeneID" id="19146302"/>
<organism evidence="2 3">
    <name type="scientific">Cochliobolus carbonum (strain 26-R-13)</name>
    <name type="common">Maize leaf spot fungus</name>
    <name type="synonym">Bipolaris zeicola</name>
    <dbReference type="NCBI Taxonomy" id="930089"/>
    <lineage>
        <taxon>Eukaryota</taxon>
        <taxon>Fungi</taxon>
        <taxon>Dikarya</taxon>
        <taxon>Ascomycota</taxon>
        <taxon>Pezizomycotina</taxon>
        <taxon>Dothideomycetes</taxon>
        <taxon>Pleosporomycetidae</taxon>
        <taxon>Pleosporales</taxon>
        <taxon>Pleosporineae</taxon>
        <taxon>Pleosporaceae</taxon>
        <taxon>Bipolaris</taxon>
    </lineage>
</organism>
<dbReference type="KEGG" id="bze:COCCADRAFT_27940"/>
<evidence type="ECO:0000256" key="1">
    <source>
        <dbReference type="SAM" id="MobiDB-lite"/>
    </source>
</evidence>
<dbReference type="Proteomes" id="UP000053841">
    <property type="component" value="Unassembled WGS sequence"/>
</dbReference>
<sequence>MIDRGVMRWWAEYEPAAKRDSWDDDIWRIWQEEHGVRIAMKEAEEEAEKKAVEREGESKTDAMKRRVDKIGPWATNSKEAADAEMRQAEDKKRRLLVEEEERDMRQFENAQVGRNASEVSLSESFMTMLELSKGGAA</sequence>
<name>W6Y7P4_COCC2</name>
<dbReference type="RefSeq" id="XP_007714370.1">
    <property type="nucleotide sequence ID" value="XM_007716180.1"/>
</dbReference>
<dbReference type="eggNOG" id="ENOG502T622">
    <property type="taxonomic scope" value="Eukaryota"/>
</dbReference>
<accession>W6Y7P4</accession>
<feature type="region of interest" description="Disordered" evidence="1">
    <location>
        <begin position="47"/>
        <end position="87"/>
    </location>
</feature>
<dbReference type="EMBL" id="KI964667">
    <property type="protein sequence ID" value="EUC31324.1"/>
    <property type="molecule type" value="Genomic_DNA"/>
</dbReference>
<proteinExistence type="predicted"/>
<dbReference type="HOGENOM" id="CLU_1864782_0_0_1"/>
<feature type="compositionally biased region" description="Basic and acidic residues" evidence="1">
    <location>
        <begin position="47"/>
        <end position="69"/>
    </location>
</feature>
<protein>
    <submittedName>
        <fullName evidence="2">Uncharacterized protein</fullName>
    </submittedName>
</protein>
<dbReference type="AlphaFoldDB" id="W6Y7P4"/>
<evidence type="ECO:0000313" key="3">
    <source>
        <dbReference type="Proteomes" id="UP000053841"/>
    </source>
</evidence>
<keyword evidence="3" id="KW-1185">Reference proteome</keyword>
<evidence type="ECO:0000313" key="2">
    <source>
        <dbReference type="EMBL" id="EUC31324.1"/>
    </source>
</evidence>
<reference evidence="2 3" key="1">
    <citation type="journal article" date="2013" name="PLoS Genet.">
        <title>Comparative genome structure, secondary metabolite, and effector coding capacity across Cochliobolus pathogens.</title>
        <authorList>
            <person name="Condon B.J."/>
            <person name="Leng Y."/>
            <person name="Wu D."/>
            <person name="Bushley K.E."/>
            <person name="Ohm R.A."/>
            <person name="Otillar R."/>
            <person name="Martin J."/>
            <person name="Schackwitz W."/>
            <person name="Grimwood J."/>
            <person name="MohdZainudin N."/>
            <person name="Xue C."/>
            <person name="Wang R."/>
            <person name="Manning V.A."/>
            <person name="Dhillon B."/>
            <person name="Tu Z.J."/>
            <person name="Steffenson B.J."/>
            <person name="Salamov A."/>
            <person name="Sun H."/>
            <person name="Lowry S."/>
            <person name="LaButti K."/>
            <person name="Han J."/>
            <person name="Copeland A."/>
            <person name="Lindquist E."/>
            <person name="Barry K."/>
            <person name="Schmutz J."/>
            <person name="Baker S.E."/>
            <person name="Ciuffetti L.M."/>
            <person name="Grigoriev I.V."/>
            <person name="Zhong S."/>
            <person name="Turgeon B.G."/>
        </authorList>
    </citation>
    <scope>NUCLEOTIDE SEQUENCE [LARGE SCALE GENOMIC DNA]</scope>
    <source>
        <strain evidence="2 3">26-R-13</strain>
    </source>
</reference>
<gene>
    <name evidence="2" type="ORF">COCCADRAFT_27940</name>
</gene>